<gene>
    <name evidence="8" type="ORF">CPE01_02020</name>
</gene>
<accession>A0A510UPJ0</accession>
<evidence type="ECO:0000259" key="7">
    <source>
        <dbReference type="Pfam" id="PF05154"/>
    </source>
</evidence>
<keyword evidence="4 6" id="KW-0472">Membrane</keyword>
<evidence type="ECO:0000256" key="6">
    <source>
        <dbReference type="SAM" id="Phobius"/>
    </source>
</evidence>
<dbReference type="InterPro" id="IPR050932">
    <property type="entry name" value="TM2D1-3-like"/>
</dbReference>
<evidence type="ECO:0000256" key="2">
    <source>
        <dbReference type="ARBA" id="ARBA00022692"/>
    </source>
</evidence>
<dbReference type="PANTHER" id="PTHR21016">
    <property type="entry name" value="BETA-AMYLOID BINDING PROTEIN-RELATED"/>
    <property type="match status" value="1"/>
</dbReference>
<feature type="transmembrane region" description="Helical" evidence="6">
    <location>
        <begin position="153"/>
        <end position="171"/>
    </location>
</feature>
<dbReference type="Proteomes" id="UP000321386">
    <property type="component" value="Unassembled WGS sequence"/>
</dbReference>
<evidence type="ECO:0000313" key="8">
    <source>
        <dbReference type="EMBL" id="GEK16469.1"/>
    </source>
</evidence>
<feature type="transmembrane region" description="Helical" evidence="6">
    <location>
        <begin position="110"/>
        <end position="132"/>
    </location>
</feature>
<feature type="domain" description="TM2" evidence="7">
    <location>
        <begin position="81"/>
        <end position="129"/>
    </location>
</feature>
<dbReference type="EMBL" id="BJUA01000001">
    <property type="protein sequence ID" value="GEK16469.1"/>
    <property type="molecule type" value="Genomic_DNA"/>
</dbReference>
<dbReference type="Pfam" id="PF05154">
    <property type="entry name" value="TM2"/>
    <property type="match status" value="1"/>
</dbReference>
<comment type="caution">
    <text evidence="8">The sequence shown here is derived from an EMBL/GenBank/DDBJ whole genome shotgun (WGS) entry which is preliminary data.</text>
</comment>
<name>A0A510UPJ0_9CELL</name>
<dbReference type="PANTHER" id="PTHR21016:SF25">
    <property type="entry name" value="TM2 DOMAIN-CONTAINING PROTEIN DDB_G0277895-RELATED"/>
    <property type="match status" value="1"/>
</dbReference>
<reference evidence="8 9" key="1">
    <citation type="submission" date="2019-07" db="EMBL/GenBank/DDBJ databases">
        <title>Whole genome shotgun sequence of Cellulomonas persica NBRC 101101.</title>
        <authorList>
            <person name="Hosoyama A."/>
            <person name="Uohara A."/>
            <person name="Ohji S."/>
            <person name="Ichikawa N."/>
        </authorList>
    </citation>
    <scope>NUCLEOTIDE SEQUENCE [LARGE SCALE GENOMIC DNA]</scope>
    <source>
        <strain evidence="8 9">NBRC 101101</strain>
    </source>
</reference>
<feature type="region of interest" description="Disordered" evidence="5">
    <location>
        <begin position="29"/>
        <end position="60"/>
    </location>
</feature>
<keyword evidence="2 6" id="KW-0812">Transmembrane</keyword>
<proteinExistence type="predicted"/>
<dbReference type="InterPro" id="IPR007829">
    <property type="entry name" value="TM2"/>
</dbReference>
<dbReference type="OrthoDB" id="2004788at2"/>
<evidence type="ECO:0000256" key="3">
    <source>
        <dbReference type="ARBA" id="ARBA00022989"/>
    </source>
</evidence>
<comment type="subcellular location">
    <subcellularLocation>
        <location evidence="1">Membrane</location>
        <topology evidence="1">Multi-pass membrane protein</topology>
    </subcellularLocation>
</comment>
<keyword evidence="3 6" id="KW-1133">Transmembrane helix</keyword>
<evidence type="ECO:0000256" key="1">
    <source>
        <dbReference type="ARBA" id="ARBA00004141"/>
    </source>
</evidence>
<evidence type="ECO:0000256" key="4">
    <source>
        <dbReference type="ARBA" id="ARBA00023136"/>
    </source>
</evidence>
<feature type="compositionally biased region" description="Pro residues" evidence="5">
    <location>
        <begin position="37"/>
        <end position="51"/>
    </location>
</feature>
<dbReference type="AlphaFoldDB" id="A0A510UPJ0"/>
<sequence>MGPLTCGFGTLRALPGNAAWVPARRTGAPVSSEYPGAPTPENQPPAQPTPGVPAYGAPQPPQFPTAPPAYGYPGAPGEESDKSFIATWLLAYFLGILGVDRFYLGKIGTGVAKLVTLGGCGIWALVDLILVLAGVQKDKHGRKLAGYDQHKKLAWIVTAVLVLAGSVTSALNPPDFSQFSSSASVVEVRD</sequence>
<dbReference type="GO" id="GO:0016020">
    <property type="term" value="C:membrane"/>
    <property type="evidence" value="ECO:0007669"/>
    <property type="project" value="UniProtKB-SubCell"/>
</dbReference>
<evidence type="ECO:0000256" key="5">
    <source>
        <dbReference type="SAM" id="MobiDB-lite"/>
    </source>
</evidence>
<keyword evidence="9" id="KW-1185">Reference proteome</keyword>
<protein>
    <recommendedName>
        <fullName evidence="7">TM2 domain-containing protein</fullName>
    </recommendedName>
</protein>
<organism evidence="8 9">
    <name type="scientific">Cellulomonas persica</name>
    <dbReference type="NCBI Taxonomy" id="76861"/>
    <lineage>
        <taxon>Bacteria</taxon>
        <taxon>Bacillati</taxon>
        <taxon>Actinomycetota</taxon>
        <taxon>Actinomycetes</taxon>
        <taxon>Micrococcales</taxon>
        <taxon>Cellulomonadaceae</taxon>
        <taxon>Cellulomonas</taxon>
    </lineage>
</organism>
<evidence type="ECO:0000313" key="9">
    <source>
        <dbReference type="Proteomes" id="UP000321386"/>
    </source>
</evidence>